<protein>
    <recommendedName>
        <fullName evidence="5">Malate dehydrogenase</fullName>
    </recommendedName>
</protein>
<dbReference type="AlphaFoldDB" id="A0AAW1VHK7"/>
<dbReference type="PANTHER" id="PTHR11091">
    <property type="entry name" value="OXIDOREDUCTASE-RELATED"/>
    <property type="match status" value="1"/>
</dbReference>
<dbReference type="Proteomes" id="UP001431783">
    <property type="component" value="Unassembled WGS sequence"/>
</dbReference>
<evidence type="ECO:0000256" key="2">
    <source>
        <dbReference type="ARBA" id="ARBA00023002"/>
    </source>
</evidence>
<dbReference type="InterPro" id="IPR036111">
    <property type="entry name" value="Mal/L-sulfo/L-lacto_DH-like_sf"/>
</dbReference>
<evidence type="ECO:0000256" key="1">
    <source>
        <dbReference type="ARBA" id="ARBA00006056"/>
    </source>
</evidence>
<proteinExistence type="inferred from homology"/>
<sequence>MWNKYNLHRMRTLQSVTENVISVSFKRWHSTKETAYSSPIIPMVEVKRFIFDCMKAVNTPEEYAHQMADMLSEADYRGHFSHGMNRLDMYIDQIQNGVCDNTAFPQVLKDFGATAWVDGKNALGVVIGNFCNKLAIEKAKQFGIGCVSVKGSNHYGICGKYASDAMKEGFIQFNCTNTSPLSVPTRAKTSFFGTNPFALGAPANNDQFLLDMATTTVALGKIEVAVRKGAKIPETWALNVDGRPEIDSQKALDAAKLSPLGGPEHMGGYKGSGLLFMVELLSGILSGSKFGPHIERWGKLTKPANLGHCFIVINPECFAPGFQGRLEDILNELRSCPPVDPQKPVKAAGDPEKEHMKAIDKAGGVRYVKNQMETCEDYPKD</sequence>
<comment type="similarity">
    <text evidence="1">Belongs to the LDH2/MDH2 oxidoreductase family.</text>
</comment>
<name>A0AAW1VHK7_9CUCU</name>
<keyword evidence="4" id="KW-1185">Reference proteome</keyword>
<reference evidence="3 4" key="1">
    <citation type="submission" date="2023-03" db="EMBL/GenBank/DDBJ databases">
        <title>Genome insight into feeding habits of ladybird beetles.</title>
        <authorList>
            <person name="Li H.-S."/>
            <person name="Huang Y.-H."/>
            <person name="Pang H."/>
        </authorList>
    </citation>
    <scope>NUCLEOTIDE SEQUENCE [LARGE SCALE GENOMIC DNA]</scope>
    <source>
        <strain evidence="3">SYSU_2023b</strain>
        <tissue evidence="3">Whole body</tissue>
    </source>
</reference>
<gene>
    <name evidence="3" type="ORF">WA026_022794</name>
</gene>
<dbReference type="Pfam" id="PF02615">
    <property type="entry name" value="Ldh_2"/>
    <property type="match status" value="1"/>
</dbReference>
<accession>A0AAW1VHK7</accession>
<dbReference type="InterPro" id="IPR043144">
    <property type="entry name" value="Mal/L-sulf/L-lact_DH-like_ah"/>
</dbReference>
<comment type="caution">
    <text evidence="3">The sequence shown here is derived from an EMBL/GenBank/DDBJ whole genome shotgun (WGS) entry which is preliminary data.</text>
</comment>
<evidence type="ECO:0000313" key="4">
    <source>
        <dbReference type="Proteomes" id="UP001431783"/>
    </source>
</evidence>
<evidence type="ECO:0000313" key="3">
    <source>
        <dbReference type="EMBL" id="KAK9892926.1"/>
    </source>
</evidence>
<dbReference type="InterPro" id="IPR043143">
    <property type="entry name" value="Mal/L-sulf/L-lact_DH-like_NADP"/>
</dbReference>
<dbReference type="SUPFAM" id="SSF89733">
    <property type="entry name" value="L-sulfolactate dehydrogenase-like"/>
    <property type="match status" value="1"/>
</dbReference>
<dbReference type="Gene3D" id="1.10.1530.10">
    <property type="match status" value="1"/>
</dbReference>
<organism evidence="3 4">
    <name type="scientific">Henosepilachna vigintioctopunctata</name>
    <dbReference type="NCBI Taxonomy" id="420089"/>
    <lineage>
        <taxon>Eukaryota</taxon>
        <taxon>Metazoa</taxon>
        <taxon>Ecdysozoa</taxon>
        <taxon>Arthropoda</taxon>
        <taxon>Hexapoda</taxon>
        <taxon>Insecta</taxon>
        <taxon>Pterygota</taxon>
        <taxon>Neoptera</taxon>
        <taxon>Endopterygota</taxon>
        <taxon>Coleoptera</taxon>
        <taxon>Polyphaga</taxon>
        <taxon>Cucujiformia</taxon>
        <taxon>Coccinelloidea</taxon>
        <taxon>Coccinellidae</taxon>
        <taxon>Epilachninae</taxon>
        <taxon>Epilachnini</taxon>
        <taxon>Henosepilachna</taxon>
    </lineage>
</organism>
<dbReference type="Gene3D" id="3.30.1370.60">
    <property type="entry name" value="Hypothetical oxidoreductase yiak, domain 2"/>
    <property type="match status" value="1"/>
</dbReference>
<dbReference type="GO" id="GO:0016491">
    <property type="term" value="F:oxidoreductase activity"/>
    <property type="evidence" value="ECO:0007669"/>
    <property type="project" value="UniProtKB-KW"/>
</dbReference>
<evidence type="ECO:0008006" key="5">
    <source>
        <dbReference type="Google" id="ProtNLM"/>
    </source>
</evidence>
<keyword evidence="2" id="KW-0560">Oxidoreductase</keyword>
<dbReference type="PANTHER" id="PTHR11091:SF0">
    <property type="entry name" value="MALATE DEHYDROGENASE"/>
    <property type="match status" value="1"/>
</dbReference>
<dbReference type="InterPro" id="IPR003767">
    <property type="entry name" value="Malate/L-lactate_DH-like"/>
</dbReference>
<dbReference type="EMBL" id="JARQZJ010000141">
    <property type="protein sequence ID" value="KAK9892926.1"/>
    <property type="molecule type" value="Genomic_DNA"/>
</dbReference>